<evidence type="ECO:0000313" key="2">
    <source>
        <dbReference type="EnsemblMetazoa" id="CLYHEMP024262.1"/>
    </source>
</evidence>
<protein>
    <recommendedName>
        <fullName evidence="1">BACK domain-containing protein</fullName>
    </recommendedName>
</protein>
<feature type="domain" description="BACK" evidence="1">
    <location>
        <begin position="58"/>
        <end position="109"/>
    </location>
</feature>
<sequence length="367" mass="43144">MLQVESLKNIIVTKIIKDIKAANALTYFVGASKYVGKYTRRICDKSAKRISIKKHSNSLVFKQMQWKHLKALFTNPYLNSSEDDKYKAAMKWLNYDQSREQYFDELMYLFCWHQLQSYNIRFKVDERYQERGIKRKYDEACGGNLQCPKNGAIQPTTNEELSNLFGDRCIQLKDNAHLMNTFTHTYGVFKRKIPKEMLKLKISIKGNGSESSWKATQDRVTNFENHINHGDHHLEVFYQNEYNAEHVIIVTGNYTIRDNCADFTCLPKVRLIIDPDRWARYADDPLPNPKYLHRFQPEKDLKRMYRYPYMCVIGASEVDMDDAVRFVCSLNTTEDVCCRKLSSGTRYIDIWSASLESARRKHFGYDD</sequence>
<accession>A0A7M5XIR3</accession>
<dbReference type="OrthoDB" id="10665117at2759"/>
<dbReference type="Gene3D" id="1.25.40.420">
    <property type="match status" value="1"/>
</dbReference>
<dbReference type="AlphaFoldDB" id="A0A7M5XIR3"/>
<organism evidence="2 3">
    <name type="scientific">Clytia hemisphaerica</name>
    <dbReference type="NCBI Taxonomy" id="252671"/>
    <lineage>
        <taxon>Eukaryota</taxon>
        <taxon>Metazoa</taxon>
        <taxon>Cnidaria</taxon>
        <taxon>Hydrozoa</taxon>
        <taxon>Hydroidolina</taxon>
        <taxon>Leptothecata</taxon>
        <taxon>Obeliida</taxon>
        <taxon>Clytiidae</taxon>
        <taxon>Clytia</taxon>
    </lineage>
</organism>
<dbReference type="InterPro" id="IPR011705">
    <property type="entry name" value="BACK"/>
</dbReference>
<evidence type="ECO:0000259" key="1">
    <source>
        <dbReference type="Pfam" id="PF07707"/>
    </source>
</evidence>
<dbReference type="Pfam" id="PF07707">
    <property type="entry name" value="BACK"/>
    <property type="match status" value="1"/>
</dbReference>
<reference evidence="2" key="1">
    <citation type="submission" date="2021-01" db="UniProtKB">
        <authorList>
            <consortium name="EnsemblMetazoa"/>
        </authorList>
    </citation>
    <scope>IDENTIFICATION</scope>
</reference>
<dbReference type="EnsemblMetazoa" id="CLYHEMT024262.1">
    <property type="protein sequence ID" value="CLYHEMP024262.1"/>
    <property type="gene ID" value="CLYHEMG024262"/>
</dbReference>
<proteinExistence type="predicted"/>
<evidence type="ECO:0000313" key="3">
    <source>
        <dbReference type="Proteomes" id="UP000594262"/>
    </source>
</evidence>
<dbReference type="Proteomes" id="UP000594262">
    <property type="component" value="Unplaced"/>
</dbReference>
<keyword evidence="3" id="KW-1185">Reference proteome</keyword>
<name>A0A7M5XIR3_9CNID</name>